<keyword evidence="6 11" id="KW-0547">Nucleotide-binding</keyword>
<name>A0A075GY93_9EURY</name>
<keyword evidence="4 11" id="KW-0808">Transferase</keyword>
<dbReference type="GO" id="GO:0005737">
    <property type="term" value="C:cytoplasm"/>
    <property type="evidence" value="ECO:0007669"/>
    <property type="project" value="TreeGrafter"/>
</dbReference>
<dbReference type="InterPro" id="IPR039430">
    <property type="entry name" value="Thymidylate_kin-like_dom"/>
</dbReference>
<dbReference type="GO" id="GO:0004798">
    <property type="term" value="F:dTMP kinase activity"/>
    <property type="evidence" value="ECO:0007669"/>
    <property type="project" value="UniProtKB-UniRule"/>
</dbReference>
<dbReference type="HAMAP" id="MF_00165">
    <property type="entry name" value="Thymidylate_kinase"/>
    <property type="match status" value="1"/>
</dbReference>
<dbReference type="InterPro" id="IPR027417">
    <property type="entry name" value="P-loop_NTPase"/>
</dbReference>
<evidence type="ECO:0000259" key="12">
    <source>
        <dbReference type="Pfam" id="PF02223"/>
    </source>
</evidence>
<dbReference type="NCBIfam" id="TIGR00041">
    <property type="entry name" value="DTMP_kinase"/>
    <property type="match status" value="1"/>
</dbReference>
<dbReference type="GO" id="GO:0006233">
    <property type="term" value="P:dTDP biosynthetic process"/>
    <property type="evidence" value="ECO:0007669"/>
    <property type="project" value="InterPro"/>
</dbReference>
<evidence type="ECO:0000256" key="8">
    <source>
        <dbReference type="ARBA" id="ARBA00022840"/>
    </source>
</evidence>
<evidence type="ECO:0000256" key="5">
    <source>
        <dbReference type="ARBA" id="ARBA00022727"/>
    </source>
</evidence>
<dbReference type="SUPFAM" id="SSF52540">
    <property type="entry name" value="P-loop containing nucleoside triphosphate hydrolases"/>
    <property type="match status" value="1"/>
</dbReference>
<protein>
    <recommendedName>
        <fullName evidence="3 11">Probable thymidylate kinase</fullName>
        <ecNumber evidence="2 11">2.7.4.9</ecNumber>
    </recommendedName>
    <alternativeName>
        <fullName evidence="9 11">dTMP kinase</fullName>
    </alternativeName>
</protein>
<comment type="catalytic activity">
    <reaction evidence="10 11">
        <text>dTMP + ATP = dTDP + ADP</text>
        <dbReference type="Rhea" id="RHEA:13517"/>
        <dbReference type="ChEBI" id="CHEBI:30616"/>
        <dbReference type="ChEBI" id="CHEBI:58369"/>
        <dbReference type="ChEBI" id="CHEBI:63528"/>
        <dbReference type="ChEBI" id="CHEBI:456216"/>
        <dbReference type="EC" id="2.7.4.9"/>
    </reaction>
</comment>
<evidence type="ECO:0000256" key="2">
    <source>
        <dbReference type="ARBA" id="ARBA00012980"/>
    </source>
</evidence>
<evidence type="ECO:0000256" key="10">
    <source>
        <dbReference type="ARBA" id="ARBA00048743"/>
    </source>
</evidence>
<dbReference type="GO" id="GO:0005524">
    <property type="term" value="F:ATP binding"/>
    <property type="evidence" value="ECO:0007669"/>
    <property type="project" value="UniProtKB-UniRule"/>
</dbReference>
<feature type="domain" description="Thymidylate kinase-like" evidence="12">
    <location>
        <begin position="6"/>
        <end position="176"/>
    </location>
</feature>
<dbReference type="CDD" id="cd01672">
    <property type="entry name" value="TMPK"/>
    <property type="match status" value="1"/>
</dbReference>
<dbReference type="GO" id="GO:0006235">
    <property type="term" value="P:dTTP biosynthetic process"/>
    <property type="evidence" value="ECO:0007669"/>
    <property type="project" value="UniProtKB-UniRule"/>
</dbReference>
<sequence>MYLITVEGGDGSGKGVATKIIAEICEEFSFTDVAITAEPRRDHPLGQLAVEAVRTGEAGPVREASMFAADRLDHSHAWIIPKLKKGQIVVSERNVHSSLVYQGIVGDLGLEEVARLNSAACIPDLCIWVDCDPEMALNRISKDGLKLAISTRTDDTEYFETDEYQVKIRAGYTRLLGGEISMPKPFGKGAVVGPIVNDGTKDQLKAKLKVALRDFINRKTAPLNVDSEVVDRHLLSAALKWQNRQQRLDVLDSSPIRFNEDWLGNDAPWRVLKEAHSLYLEARDNWDDDRRDVPLNPLLHPILSIVGTLSLIPGAEVVNLRRWLGPVRMVTYRHTQRMLRFFEQQSGWVRKHSPLLGRSGHSYELRSDWQAYGRLGLAIWPLKDELANWRSENPEGRWNHSMSAILGRNPSSELRKKVDYCNERLKLLGSGIGGTEPPSNLEEFRKWWRGA</sequence>
<dbReference type="Gene3D" id="3.40.50.300">
    <property type="entry name" value="P-loop containing nucleotide triphosphate hydrolases"/>
    <property type="match status" value="1"/>
</dbReference>
<comment type="similarity">
    <text evidence="1 11">Belongs to the thymidylate kinase family.</text>
</comment>
<evidence type="ECO:0000256" key="1">
    <source>
        <dbReference type="ARBA" id="ARBA00009776"/>
    </source>
</evidence>
<dbReference type="PANTHER" id="PTHR10344:SF4">
    <property type="entry name" value="UMP-CMP KINASE 2, MITOCHONDRIAL"/>
    <property type="match status" value="1"/>
</dbReference>
<comment type="caution">
    <text evidence="11">Lacks conserved residue(s) required for the propagation of feature annotation.</text>
</comment>
<evidence type="ECO:0000256" key="4">
    <source>
        <dbReference type="ARBA" id="ARBA00022679"/>
    </source>
</evidence>
<gene>
    <name evidence="11 13" type="primary">tmk</name>
</gene>
<evidence type="ECO:0000256" key="11">
    <source>
        <dbReference type="HAMAP-Rule" id="MF_00165"/>
    </source>
</evidence>
<evidence type="ECO:0000256" key="3">
    <source>
        <dbReference type="ARBA" id="ARBA00013355"/>
    </source>
</evidence>
<dbReference type="GO" id="GO:0006227">
    <property type="term" value="P:dUDP biosynthetic process"/>
    <property type="evidence" value="ECO:0007669"/>
    <property type="project" value="TreeGrafter"/>
</dbReference>
<dbReference type="AlphaFoldDB" id="A0A075GY93"/>
<accession>A0A075GY93</accession>
<keyword evidence="7 11" id="KW-0418">Kinase</keyword>
<evidence type="ECO:0000313" key="13">
    <source>
        <dbReference type="EMBL" id="AIF08901.1"/>
    </source>
</evidence>
<proteinExistence type="inferred from homology"/>
<evidence type="ECO:0000256" key="9">
    <source>
        <dbReference type="ARBA" id="ARBA00029962"/>
    </source>
</evidence>
<dbReference type="EC" id="2.7.4.9" evidence="2 11"/>
<evidence type="ECO:0000256" key="7">
    <source>
        <dbReference type="ARBA" id="ARBA00022777"/>
    </source>
</evidence>
<keyword evidence="8 11" id="KW-0067">ATP-binding</keyword>
<reference evidence="13" key="1">
    <citation type="journal article" date="2014" name="Genome Biol. Evol.">
        <title>Pangenome evidence for extensive interdomain horizontal transfer affecting lineage core and shell genes in uncultured planktonic thaumarchaeota and euryarchaeota.</title>
        <authorList>
            <person name="Deschamps P."/>
            <person name="Zivanovic Y."/>
            <person name="Moreira D."/>
            <person name="Rodriguez-Valera F."/>
            <person name="Lopez-Garcia P."/>
        </authorList>
    </citation>
    <scope>NUCLEOTIDE SEQUENCE</scope>
</reference>
<dbReference type="EMBL" id="KF900845">
    <property type="protein sequence ID" value="AIF08901.1"/>
    <property type="molecule type" value="Genomic_DNA"/>
</dbReference>
<keyword evidence="5 11" id="KW-0545">Nucleotide biosynthesis</keyword>
<dbReference type="PANTHER" id="PTHR10344">
    <property type="entry name" value="THYMIDYLATE KINASE"/>
    <property type="match status" value="1"/>
</dbReference>
<dbReference type="InterPro" id="IPR018094">
    <property type="entry name" value="Thymidylate_kinase"/>
</dbReference>
<dbReference type="Pfam" id="PF02223">
    <property type="entry name" value="Thymidylate_kin"/>
    <property type="match status" value="1"/>
</dbReference>
<evidence type="ECO:0000256" key="6">
    <source>
        <dbReference type="ARBA" id="ARBA00022741"/>
    </source>
</evidence>
<organism evidence="13">
    <name type="scientific">uncultured marine group II/III euryarchaeote KM3_33_F08</name>
    <dbReference type="NCBI Taxonomy" id="1456435"/>
    <lineage>
        <taxon>Archaea</taxon>
        <taxon>Methanobacteriati</taxon>
        <taxon>Methanobacteriota</taxon>
        <taxon>environmental samples</taxon>
    </lineage>
</organism>